<evidence type="ECO:0000313" key="2">
    <source>
        <dbReference type="EMBL" id="OXC76728.1"/>
    </source>
</evidence>
<dbReference type="EMBL" id="MTHB01000119">
    <property type="protein sequence ID" value="OXC76728.1"/>
    <property type="molecule type" value="Genomic_DNA"/>
</dbReference>
<evidence type="ECO:0000313" key="3">
    <source>
        <dbReference type="Proteomes" id="UP000214720"/>
    </source>
</evidence>
<dbReference type="Proteomes" id="UP000214720">
    <property type="component" value="Unassembled WGS sequence"/>
</dbReference>
<accession>A0A226X1G4</accession>
<name>A0A226X1G4_CABSO</name>
<dbReference type="Pfam" id="PF04909">
    <property type="entry name" value="Amidohydro_2"/>
    <property type="match status" value="1"/>
</dbReference>
<dbReference type="InterPro" id="IPR006680">
    <property type="entry name" value="Amidohydro-rel"/>
</dbReference>
<dbReference type="GO" id="GO:0016787">
    <property type="term" value="F:hydrolase activity"/>
    <property type="evidence" value="ECO:0007669"/>
    <property type="project" value="UniProtKB-KW"/>
</dbReference>
<comment type="caution">
    <text evidence="2">The sequence shown here is derived from an EMBL/GenBank/DDBJ whole genome shotgun (WGS) entry which is preliminary data.</text>
</comment>
<keyword evidence="2" id="KW-0378">Hydrolase</keyword>
<dbReference type="InterPro" id="IPR032466">
    <property type="entry name" value="Metal_Hydrolase"/>
</dbReference>
<organism evidence="2 3">
    <name type="scientific">Caballeronia sordidicola</name>
    <name type="common">Burkholderia sordidicola</name>
    <dbReference type="NCBI Taxonomy" id="196367"/>
    <lineage>
        <taxon>Bacteria</taxon>
        <taxon>Pseudomonadati</taxon>
        <taxon>Pseudomonadota</taxon>
        <taxon>Betaproteobacteria</taxon>
        <taxon>Burkholderiales</taxon>
        <taxon>Burkholderiaceae</taxon>
        <taxon>Caballeronia</taxon>
    </lineage>
</organism>
<dbReference type="SUPFAM" id="SSF51556">
    <property type="entry name" value="Metallo-dependent hydrolases"/>
    <property type="match status" value="1"/>
</dbReference>
<reference evidence="3" key="1">
    <citation type="submission" date="2017-01" db="EMBL/GenBank/DDBJ databases">
        <title>Genome Analysis of Deinococcus marmoris KOPRI26562.</title>
        <authorList>
            <person name="Kim J.H."/>
            <person name="Oh H.-M."/>
        </authorList>
    </citation>
    <scope>NUCLEOTIDE SEQUENCE [LARGE SCALE GENOMIC DNA]</scope>
    <source>
        <strain evidence="3">PAMC 26633</strain>
    </source>
</reference>
<protein>
    <submittedName>
        <fullName evidence="2">Putative HYDROLASE TRANSMEMBRANE PROTEIN</fullName>
    </submittedName>
</protein>
<gene>
    <name evidence="2" type="ORF">BSU04_20440</name>
</gene>
<keyword evidence="2" id="KW-0812">Transmembrane</keyword>
<feature type="domain" description="Amidohydrolase-related" evidence="1">
    <location>
        <begin position="3"/>
        <end position="61"/>
    </location>
</feature>
<proteinExistence type="predicted"/>
<sequence>MLIDAAIDAFGAERLMWGSDFPVVSSREGYGNALLASREACAHLPHQSTSFIFAETAIQVFK</sequence>
<dbReference type="Gene3D" id="3.20.20.140">
    <property type="entry name" value="Metal-dependent hydrolases"/>
    <property type="match status" value="1"/>
</dbReference>
<evidence type="ECO:0000259" key="1">
    <source>
        <dbReference type="Pfam" id="PF04909"/>
    </source>
</evidence>
<dbReference type="AlphaFoldDB" id="A0A226X1G4"/>
<keyword evidence="2" id="KW-0472">Membrane</keyword>